<organism evidence="2 3">
    <name type="scientific">Candidatus Onthocola gallistercoris</name>
    <dbReference type="NCBI Taxonomy" id="2840876"/>
    <lineage>
        <taxon>Bacteria</taxon>
        <taxon>Bacillati</taxon>
        <taxon>Bacillota</taxon>
        <taxon>Bacilli</taxon>
        <taxon>Candidatus Onthocola</taxon>
    </lineage>
</organism>
<proteinExistence type="predicted"/>
<evidence type="ECO:0000256" key="1">
    <source>
        <dbReference type="SAM" id="Phobius"/>
    </source>
</evidence>
<dbReference type="Proteomes" id="UP000824164">
    <property type="component" value="Unassembled WGS sequence"/>
</dbReference>
<protein>
    <submittedName>
        <fullName evidence="2">Uncharacterized protein</fullName>
    </submittedName>
</protein>
<comment type="caution">
    <text evidence="2">The sequence shown here is derived from an EMBL/GenBank/DDBJ whole genome shotgun (WGS) entry which is preliminary data.</text>
</comment>
<reference evidence="2" key="2">
    <citation type="journal article" date="2021" name="PeerJ">
        <title>Extensive microbial diversity within the chicken gut microbiome revealed by metagenomics and culture.</title>
        <authorList>
            <person name="Gilroy R."/>
            <person name="Ravi A."/>
            <person name="Getino M."/>
            <person name="Pursley I."/>
            <person name="Horton D.L."/>
            <person name="Alikhan N.F."/>
            <person name="Baker D."/>
            <person name="Gharbi K."/>
            <person name="Hall N."/>
            <person name="Watson M."/>
            <person name="Adriaenssens E.M."/>
            <person name="Foster-Nyarko E."/>
            <person name="Jarju S."/>
            <person name="Secka A."/>
            <person name="Antonio M."/>
            <person name="Oren A."/>
            <person name="Chaudhuri R.R."/>
            <person name="La Ragione R."/>
            <person name="Hildebrand F."/>
            <person name="Pallen M.J."/>
        </authorList>
    </citation>
    <scope>NUCLEOTIDE SEQUENCE</scope>
    <source>
        <strain evidence="2">CHK187-14744</strain>
    </source>
</reference>
<keyword evidence="1" id="KW-1133">Transmembrane helix</keyword>
<accession>A0A9D1HHY2</accession>
<keyword evidence="1" id="KW-0472">Membrane</keyword>
<feature type="transmembrane region" description="Helical" evidence="1">
    <location>
        <begin position="75"/>
        <end position="103"/>
    </location>
</feature>
<dbReference type="AlphaFoldDB" id="A0A9D1HHY2"/>
<evidence type="ECO:0000313" key="3">
    <source>
        <dbReference type="Proteomes" id="UP000824164"/>
    </source>
</evidence>
<feature type="transmembrane region" description="Helical" evidence="1">
    <location>
        <begin position="44"/>
        <end position="63"/>
    </location>
</feature>
<name>A0A9D1HHY2_9FIRM</name>
<sequence length="139" mass="16435">MLDKEKIRIMSRCAIYEKGQGKADLQVNKYYQGDYVRLNVLKSLIGVSVAFVLCVGLYMVVRAEYFMEHIVSMDIMAFIMSILKWYVIVLVAFGVISTMFYMWKYADSIRRVRGYYKDLKSLEKMEENRSMRKTTEDEK</sequence>
<dbReference type="EMBL" id="DVLT01000064">
    <property type="protein sequence ID" value="HIU03614.1"/>
    <property type="molecule type" value="Genomic_DNA"/>
</dbReference>
<gene>
    <name evidence="2" type="ORF">IAB63_10220</name>
</gene>
<keyword evidence="1" id="KW-0812">Transmembrane</keyword>
<reference evidence="2" key="1">
    <citation type="submission" date="2020-10" db="EMBL/GenBank/DDBJ databases">
        <authorList>
            <person name="Gilroy R."/>
        </authorList>
    </citation>
    <scope>NUCLEOTIDE SEQUENCE</scope>
    <source>
        <strain evidence="2">CHK187-14744</strain>
    </source>
</reference>
<evidence type="ECO:0000313" key="2">
    <source>
        <dbReference type="EMBL" id="HIU03614.1"/>
    </source>
</evidence>